<feature type="compositionally biased region" description="Low complexity" evidence="1">
    <location>
        <begin position="146"/>
        <end position="156"/>
    </location>
</feature>
<protein>
    <submittedName>
        <fullName evidence="2">Uncharacterized protein</fullName>
    </submittedName>
</protein>
<dbReference type="KEGG" id="mtm:MYCTH_2303170"/>
<dbReference type="Proteomes" id="UP000007322">
    <property type="component" value="Chromosome 3"/>
</dbReference>
<feature type="compositionally biased region" description="Basic and acidic residues" evidence="1">
    <location>
        <begin position="163"/>
        <end position="179"/>
    </location>
</feature>
<proteinExistence type="predicted"/>
<dbReference type="AlphaFoldDB" id="G2QC29"/>
<feature type="region of interest" description="Disordered" evidence="1">
    <location>
        <begin position="92"/>
        <end position="111"/>
    </location>
</feature>
<gene>
    <name evidence="2" type="ORF">MYCTH_2303170</name>
</gene>
<reference evidence="2 3" key="1">
    <citation type="journal article" date="2011" name="Nat. Biotechnol.">
        <title>Comparative genomic analysis of the thermophilic biomass-degrading fungi Myceliophthora thermophila and Thielavia terrestris.</title>
        <authorList>
            <person name="Berka R.M."/>
            <person name="Grigoriev I.V."/>
            <person name="Otillar R."/>
            <person name="Salamov A."/>
            <person name="Grimwood J."/>
            <person name="Reid I."/>
            <person name="Ishmael N."/>
            <person name="John T."/>
            <person name="Darmond C."/>
            <person name="Moisan M.-C."/>
            <person name="Henrissat B."/>
            <person name="Coutinho P.M."/>
            <person name="Lombard V."/>
            <person name="Natvig D.O."/>
            <person name="Lindquist E."/>
            <person name="Schmutz J."/>
            <person name="Lucas S."/>
            <person name="Harris P."/>
            <person name="Powlowski J."/>
            <person name="Bellemare A."/>
            <person name="Taylor D."/>
            <person name="Butler G."/>
            <person name="de Vries R.P."/>
            <person name="Allijn I.E."/>
            <person name="van den Brink J."/>
            <person name="Ushinsky S."/>
            <person name="Storms R."/>
            <person name="Powell A.J."/>
            <person name="Paulsen I.T."/>
            <person name="Elbourne L.D.H."/>
            <person name="Baker S.E."/>
            <person name="Magnuson J."/>
            <person name="LaBoissiere S."/>
            <person name="Clutterbuck A.J."/>
            <person name="Martinez D."/>
            <person name="Wogulis M."/>
            <person name="de Leon A.L."/>
            <person name="Rey M.W."/>
            <person name="Tsang A."/>
        </authorList>
    </citation>
    <scope>NUCLEOTIDE SEQUENCE [LARGE SCALE GENOMIC DNA]</scope>
    <source>
        <strain evidence="3">ATCC 42464 / BCRC 31852 / DSM 1799</strain>
    </source>
</reference>
<name>G2QC29_THET4</name>
<dbReference type="HOGENOM" id="CLU_1262284_0_0_1"/>
<keyword evidence="3" id="KW-1185">Reference proteome</keyword>
<dbReference type="VEuPathDB" id="FungiDB:MYCTH_2303170"/>
<feature type="region of interest" description="Disordered" evidence="1">
    <location>
        <begin position="126"/>
        <end position="186"/>
    </location>
</feature>
<dbReference type="GeneID" id="11512577"/>
<evidence type="ECO:0000256" key="1">
    <source>
        <dbReference type="SAM" id="MobiDB-lite"/>
    </source>
</evidence>
<dbReference type="RefSeq" id="XP_003662501.1">
    <property type="nucleotide sequence ID" value="XM_003662453.1"/>
</dbReference>
<dbReference type="InParanoid" id="G2QC29"/>
<accession>G2QC29</accession>
<dbReference type="EMBL" id="CP003004">
    <property type="protein sequence ID" value="AEO57256.1"/>
    <property type="molecule type" value="Genomic_DNA"/>
</dbReference>
<organism evidence="2 3">
    <name type="scientific">Thermothelomyces thermophilus (strain ATCC 42464 / BCRC 31852 / DSM 1799)</name>
    <name type="common">Sporotrichum thermophile</name>
    <dbReference type="NCBI Taxonomy" id="573729"/>
    <lineage>
        <taxon>Eukaryota</taxon>
        <taxon>Fungi</taxon>
        <taxon>Dikarya</taxon>
        <taxon>Ascomycota</taxon>
        <taxon>Pezizomycotina</taxon>
        <taxon>Sordariomycetes</taxon>
        <taxon>Sordariomycetidae</taxon>
        <taxon>Sordariales</taxon>
        <taxon>Chaetomiaceae</taxon>
        <taxon>Thermothelomyces</taxon>
    </lineage>
</organism>
<evidence type="ECO:0000313" key="3">
    <source>
        <dbReference type="Proteomes" id="UP000007322"/>
    </source>
</evidence>
<evidence type="ECO:0000313" key="2">
    <source>
        <dbReference type="EMBL" id="AEO57256.1"/>
    </source>
</evidence>
<sequence>MKKKDHLALSGLLVDPLTWLTEVSPPGSRGAPGSYCAEDEAAANILGAPPCSSLFGCVESDLECGVPLFFDNHDEDPGSDQSSIAWLFLPSKDEEEEEGQREDGQAQAAANSDGIWDWYADEIRSRGSSEQVPCEGSSECEKTGEGESSPSEGSTPESPPATAREEPDPDDGKAEEPREYVGVGLAPPLVFPLKRERLSVFKRAYIFASFENRECLRPM</sequence>